<comment type="caution">
    <text evidence="1">The sequence shown here is derived from an EMBL/GenBank/DDBJ whole genome shotgun (WGS) entry which is preliminary data.</text>
</comment>
<proteinExistence type="predicted"/>
<reference evidence="1" key="1">
    <citation type="submission" date="2024-02" db="EMBL/GenBank/DDBJ databases">
        <title>Metagenome Assembled Genome of Zalaria obscura JY119.</title>
        <authorList>
            <person name="Vighnesh L."/>
            <person name="Jagadeeshwari U."/>
            <person name="Venkata Ramana C."/>
            <person name="Sasikala C."/>
        </authorList>
    </citation>
    <scope>NUCLEOTIDE SEQUENCE</scope>
    <source>
        <strain evidence="1">JY119</strain>
    </source>
</reference>
<evidence type="ECO:0000313" key="2">
    <source>
        <dbReference type="Proteomes" id="UP001320706"/>
    </source>
</evidence>
<keyword evidence="2" id="KW-1185">Reference proteome</keyword>
<dbReference type="EMBL" id="JAMKPW020000010">
    <property type="protein sequence ID" value="KAK8214704.1"/>
    <property type="molecule type" value="Genomic_DNA"/>
</dbReference>
<dbReference type="Proteomes" id="UP001320706">
    <property type="component" value="Unassembled WGS sequence"/>
</dbReference>
<name>A0ACC3SHC2_9PEZI</name>
<protein>
    <submittedName>
        <fullName evidence="1">Uncharacterized protein</fullName>
    </submittedName>
</protein>
<evidence type="ECO:0000313" key="1">
    <source>
        <dbReference type="EMBL" id="KAK8214704.1"/>
    </source>
</evidence>
<sequence length="203" mass="21191">MSSNNTPGREDFQVGTRDKSVPWYTSSVKDVSEGTRELLEKYSHIPRDQIIPHILKVVSTLPNPPFTNQCATAPGPSSPTPASANSASSTSPSARTPPTPKSFPAHPTLGLRRGARRELLRQRPAARVHGAGVRSFPRPGSAGGDVHCGGRVRCGLGVKAAGWRGGYCARGEFLPPVRVFAAEGDREAGGAVAATGGRFAAGG</sequence>
<gene>
    <name evidence="1" type="ORF">M8818_002284</name>
</gene>
<accession>A0ACC3SHC2</accession>
<organism evidence="1 2">
    <name type="scientific">Zalaria obscura</name>
    <dbReference type="NCBI Taxonomy" id="2024903"/>
    <lineage>
        <taxon>Eukaryota</taxon>
        <taxon>Fungi</taxon>
        <taxon>Dikarya</taxon>
        <taxon>Ascomycota</taxon>
        <taxon>Pezizomycotina</taxon>
        <taxon>Dothideomycetes</taxon>
        <taxon>Dothideomycetidae</taxon>
        <taxon>Dothideales</taxon>
        <taxon>Zalariaceae</taxon>
        <taxon>Zalaria</taxon>
    </lineage>
</organism>